<dbReference type="Proteomes" id="UP001595640">
    <property type="component" value="Unassembled WGS sequence"/>
</dbReference>
<sequence length="107" mass="12221">MAKANGIRLSHECINSLILNDKIRGGDFWQVLRQPEQRCDRHLVIPAGLGKIPHHMSIEHRPAEVEDRLLFGYWEGDTVLHASRLLGVGIQLFHHLTKLGIFDQLII</sequence>
<proteinExistence type="predicted"/>
<organism evidence="1 2">
    <name type="scientific">Modicisalibacter luteus</name>
    <dbReference type="NCBI Taxonomy" id="453962"/>
    <lineage>
        <taxon>Bacteria</taxon>
        <taxon>Pseudomonadati</taxon>
        <taxon>Pseudomonadota</taxon>
        <taxon>Gammaproteobacteria</taxon>
        <taxon>Oceanospirillales</taxon>
        <taxon>Halomonadaceae</taxon>
        <taxon>Modicisalibacter</taxon>
    </lineage>
</organism>
<reference evidence="2" key="1">
    <citation type="journal article" date="2019" name="Int. J. Syst. Evol. Microbiol.">
        <title>The Global Catalogue of Microorganisms (GCM) 10K type strain sequencing project: providing services to taxonomists for standard genome sequencing and annotation.</title>
        <authorList>
            <consortium name="The Broad Institute Genomics Platform"/>
            <consortium name="The Broad Institute Genome Sequencing Center for Infectious Disease"/>
            <person name="Wu L."/>
            <person name="Ma J."/>
        </authorList>
    </citation>
    <scope>NUCLEOTIDE SEQUENCE [LARGE SCALE GENOMIC DNA]</scope>
    <source>
        <strain evidence="2">KCTC 12847</strain>
    </source>
</reference>
<gene>
    <name evidence="1" type="ORF">ACFOEI_16660</name>
</gene>
<accession>A0ABV7M455</accession>
<dbReference type="RefSeq" id="WP_019018787.1">
    <property type="nucleotide sequence ID" value="NZ_BMXD01000001.1"/>
</dbReference>
<keyword evidence="2" id="KW-1185">Reference proteome</keyword>
<protein>
    <submittedName>
        <fullName evidence="1">Uncharacterized protein</fullName>
    </submittedName>
</protein>
<evidence type="ECO:0000313" key="1">
    <source>
        <dbReference type="EMBL" id="MFC3293682.1"/>
    </source>
</evidence>
<comment type="caution">
    <text evidence="1">The sequence shown here is derived from an EMBL/GenBank/DDBJ whole genome shotgun (WGS) entry which is preliminary data.</text>
</comment>
<dbReference type="EMBL" id="JBHRUH010000031">
    <property type="protein sequence ID" value="MFC3293682.1"/>
    <property type="molecule type" value="Genomic_DNA"/>
</dbReference>
<evidence type="ECO:0000313" key="2">
    <source>
        <dbReference type="Proteomes" id="UP001595640"/>
    </source>
</evidence>
<name>A0ABV7M455_9GAMM</name>